<keyword evidence="1" id="KW-1133">Transmembrane helix</keyword>
<accession>A0A091BH94</accession>
<proteinExistence type="predicted"/>
<dbReference type="PATRIC" id="fig|1384056.3.peg.2130"/>
<evidence type="ECO:0000256" key="1">
    <source>
        <dbReference type="SAM" id="Phobius"/>
    </source>
</evidence>
<protein>
    <submittedName>
        <fullName evidence="2">Uncharacterized protein</fullName>
    </submittedName>
</protein>
<gene>
    <name evidence="2" type="ORF">N787_13940</name>
</gene>
<keyword evidence="3" id="KW-1185">Reference proteome</keyword>
<evidence type="ECO:0000313" key="2">
    <source>
        <dbReference type="EMBL" id="KFN43735.1"/>
    </source>
</evidence>
<evidence type="ECO:0000313" key="3">
    <source>
        <dbReference type="Proteomes" id="UP000029393"/>
    </source>
</evidence>
<dbReference type="RefSeq" id="WP_034213944.1">
    <property type="nucleotide sequence ID" value="NZ_AVCK01000039.1"/>
</dbReference>
<dbReference type="Proteomes" id="UP000029393">
    <property type="component" value="Unassembled WGS sequence"/>
</dbReference>
<reference evidence="2 3" key="1">
    <citation type="submission" date="2013-09" db="EMBL/GenBank/DDBJ databases">
        <title>Genome sequencing of Arenimonas metalli.</title>
        <authorList>
            <person name="Chen F."/>
            <person name="Wang G."/>
        </authorList>
    </citation>
    <scope>NUCLEOTIDE SEQUENCE [LARGE SCALE GENOMIC DNA]</scope>
    <source>
        <strain evidence="2 3">CF5-1</strain>
    </source>
</reference>
<dbReference type="eggNOG" id="ENOG5032Y9Z">
    <property type="taxonomic scope" value="Bacteria"/>
</dbReference>
<feature type="transmembrane region" description="Helical" evidence="1">
    <location>
        <begin position="6"/>
        <end position="24"/>
    </location>
</feature>
<dbReference type="STRING" id="1384056.N787_13940"/>
<comment type="caution">
    <text evidence="2">The sequence shown here is derived from an EMBL/GenBank/DDBJ whole genome shotgun (WGS) entry which is preliminary data.</text>
</comment>
<keyword evidence="1" id="KW-0472">Membrane</keyword>
<dbReference type="OrthoDB" id="964739at2"/>
<sequence>MSAGQGSTGNVIAAICSFFVPGLGQLVQGRFVSAVLWFLFACAAFAITWLITLSLLPFGWFVVSILSCINAAMYSPPAR</sequence>
<keyword evidence="1" id="KW-0812">Transmembrane</keyword>
<organism evidence="2 3">
    <name type="scientific">Arenimonas metalli CF5-1</name>
    <dbReference type="NCBI Taxonomy" id="1384056"/>
    <lineage>
        <taxon>Bacteria</taxon>
        <taxon>Pseudomonadati</taxon>
        <taxon>Pseudomonadota</taxon>
        <taxon>Gammaproteobacteria</taxon>
        <taxon>Lysobacterales</taxon>
        <taxon>Lysobacteraceae</taxon>
        <taxon>Arenimonas</taxon>
    </lineage>
</organism>
<dbReference type="EMBL" id="AVCK01000039">
    <property type="protein sequence ID" value="KFN43735.1"/>
    <property type="molecule type" value="Genomic_DNA"/>
</dbReference>
<name>A0A091BH94_9GAMM</name>
<dbReference type="AlphaFoldDB" id="A0A091BH94"/>